<organism evidence="1">
    <name type="scientific">Rhizophora mucronata</name>
    <name type="common">Asiatic mangrove</name>
    <dbReference type="NCBI Taxonomy" id="61149"/>
    <lineage>
        <taxon>Eukaryota</taxon>
        <taxon>Viridiplantae</taxon>
        <taxon>Streptophyta</taxon>
        <taxon>Embryophyta</taxon>
        <taxon>Tracheophyta</taxon>
        <taxon>Spermatophyta</taxon>
        <taxon>Magnoliopsida</taxon>
        <taxon>eudicotyledons</taxon>
        <taxon>Gunneridae</taxon>
        <taxon>Pentapetalae</taxon>
        <taxon>rosids</taxon>
        <taxon>fabids</taxon>
        <taxon>Malpighiales</taxon>
        <taxon>Rhizophoraceae</taxon>
        <taxon>Rhizophora</taxon>
    </lineage>
</organism>
<evidence type="ECO:0000313" key="1">
    <source>
        <dbReference type="EMBL" id="MBX49476.1"/>
    </source>
</evidence>
<dbReference type="EMBL" id="GGEC01068992">
    <property type="protein sequence ID" value="MBX49476.1"/>
    <property type="molecule type" value="Transcribed_RNA"/>
</dbReference>
<dbReference type="AlphaFoldDB" id="A0A2P2P3W6"/>
<accession>A0A2P2P3W6</accession>
<proteinExistence type="predicted"/>
<reference evidence="1" key="1">
    <citation type="submission" date="2018-02" db="EMBL/GenBank/DDBJ databases">
        <title>Rhizophora mucronata_Transcriptome.</title>
        <authorList>
            <person name="Meera S.P."/>
            <person name="Sreeshan A."/>
            <person name="Augustine A."/>
        </authorList>
    </citation>
    <scope>NUCLEOTIDE SEQUENCE</scope>
    <source>
        <tissue evidence="1">Leaf</tissue>
    </source>
</reference>
<name>A0A2P2P3W6_RHIMU</name>
<sequence>MHTHTHQFSINAHLEATLSTPIIPVKFPLLPLWPFFL</sequence>
<protein>
    <submittedName>
        <fullName evidence="1">Uncharacterized protein</fullName>
    </submittedName>
</protein>